<dbReference type="Gene3D" id="3.40.50.1000">
    <property type="entry name" value="HAD superfamily/HAD-like"/>
    <property type="match status" value="1"/>
</dbReference>
<proteinExistence type="inferred from homology"/>
<name>A0ABR6ELQ9_9ACTN</name>
<dbReference type="Gene3D" id="3.90.1070.10">
    <property type="match status" value="1"/>
</dbReference>
<dbReference type="InterPro" id="IPR036412">
    <property type="entry name" value="HAD-like_sf"/>
</dbReference>
<dbReference type="SUPFAM" id="SSF56784">
    <property type="entry name" value="HAD-like"/>
    <property type="match status" value="1"/>
</dbReference>
<accession>A0ABR6ELQ9</accession>
<dbReference type="InterPro" id="IPR023214">
    <property type="entry name" value="HAD_sf"/>
</dbReference>
<dbReference type="SFLD" id="SFLDG01141">
    <property type="entry name" value="C2.B.1:_Sucrose_Phosphatase_Li"/>
    <property type="match status" value="1"/>
</dbReference>
<gene>
    <name evidence="4" type="ORF">GL263_18095</name>
</gene>
<dbReference type="Pfam" id="PF00982">
    <property type="entry name" value="Glyco_transf_20"/>
    <property type="match status" value="1"/>
</dbReference>
<evidence type="ECO:0000313" key="5">
    <source>
        <dbReference type="Proteomes" id="UP000766698"/>
    </source>
</evidence>
<comment type="similarity">
    <text evidence="1">Belongs to the glycosyltransferase 20 family.</text>
</comment>
<dbReference type="EMBL" id="WMLF01000286">
    <property type="protein sequence ID" value="MBB1245459.1"/>
    <property type="molecule type" value="Genomic_DNA"/>
</dbReference>
<feature type="region of interest" description="Disordered" evidence="2">
    <location>
        <begin position="305"/>
        <end position="326"/>
    </location>
</feature>
<evidence type="ECO:0000259" key="3">
    <source>
        <dbReference type="Pfam" id="PF05116"/>
    </source>
</evidence>
<dbReference type="Gene3D" id="3.40.50.2000">
    <property type="entry name" value="Glycogen Phosphorylase B"/>
    <property type="match status" value="2"/>
</dbReference>
<feature type="region of interest" description="Disordered" evidence="2">
    <location>
        <begin position="1"/>
        <end position="21"/>
    </location>
</feature>
<dbReference type="InterPro" id="IPR006380">
    <property type="entry name" value="SPP-like_dom"/>
</dbReference>
<reference evidence="5" key="1">
    <citation type="journal article" date="2020" name="Syst. Appl. Microbiol.">
        <title>Streptomyces alkaliterrae sp. nov., isolated from an alkaline soil, and emended descriptions of Streptomyces alkaliphilus, Streptomyces calidiresistens and Streptomyces durbertensis.</title>
        <authorList>
            <person name="Swiecimska M."/>
            <person name="Golinska P."/>
            <person name="Nouioui I."/>
            <person name="Wypij M."/>
            <person name="Rai M."/>
            <person name="Sangal V."/>
            <person name="Goodfellow M."/>
        </authorList>
    </citation>
    <scope>NUCLEOTIDE SEQUENCE [LARGE SCALE GENOMIC DNA]</scope>
    <source>
        <strain evidence="5">DSM 104538</strain>
    </source>
</reference>
<sequence>MSGRAHGSAAEDRAPLGDAERNGEAAARRVLVADLDGTLLGGDDEARLRLRRALRRHPEITVVFATGRGLASVRALLREDPHLPTPRWIVADVGASVVDASDMRHVTALEGPLRAGWPGHDRVRRALRRFPQLRYQEGVAQEGRCSYHLAPDGLTRALTGAVEALGCSCSYSEERYFDVLPPGAGKGQAVRRLLDRHGWRRTDLLVAGDSLNDLSLFRLGANGVIVGNAEAALSERAPHDPYTHRSSLDGAAAILSALRRLGWVRPAASVVIGYHRAPARLSGGRWTRPTSPNGILPTLTSLLAESPDAPDVESPDVESPDVDSPDGGRLDAVWAAAVPVAKPDVPAPSFPAGLPVAPLPVAPARWAGYFHRACKEALWPALMSRPDLIRHNAADWHDYEQVNAAFARHISDHAVHGATVWLHDYNLWLVPGLLKDARPDLVVGAFHHTPFPSPEVFRRLPAAEQLRASLARLDWAGFHTAGFARHFGRLLGDHARGPRVGVHPLGVDREAVAALARSRTPTAEEGTLVLSVERLDYAKAPVLKVHALAALLEQEPGLRGRLRFRLVCPPPEPGILAYEATRTELERAVSALNDRWRRRGWQPVEYIPRALPFNEVMDHYLAADVFWVTSLADGMNLTAQEYLVAQAATARTGVLVLSRYTGAARQFGKAALLTDPRRPHDLVDTLRRALAMPPAQRRLNTTRLARLLSAPPPAVWARDVVAAIRATAGNGRPDVVPGGRGGPRWAHDPTAATA</sequence>
<evidence type="ECO:0000313" key="4">
    <source>
        <dbReference type="EMBL" id="MBB1245459.1"/>
    </source>
</evidence>
<dbReference type="SUPFAM" id="SSF53756">
    <property type="entry name" value="UDP-Glycosyltransferase/glycogen phosphorylase"/>
    <property type="match status" value="1"/>
</dbReference>
<dbReference type="Pfam" id="PF05116">
    <property type="entry name" value="S6PP"/>
    <property type="match status" value="1"/>
</dbReference>
<protein>
    <submittedName>
        <fullName evidence="4">Trehalose-6-phosphate synthase</fullName>
    </submittedName>
</protein>
<evidence type="ECO:0000256" key="1">
    <source>
        <dbReference type="ARBA" id="ARBA00008799"/>
    </source>
</evidence>
<feature type="domain" description="Sucrose phosphatase-like" evidence="3">
    <location>
        <begin position="28"/>
        <end position="260"/>
    </location>
</feature>
<dbReference type="SFLD" id="SFLDS00003">
    <property type="entry name" value="Haloacid_Dehalogenase"/>
    <property type="match status" value="1"/>
</dbReference>
<dbReference type="InterPro" id="IPR001830">
    <property type="entry name" value="Glyco_trans_20"/>
</dbReference>
<dbReference type="PANTHER" id="PTHR10788:SF106">
    <property type="entry name" value="BCDNA.GH08860"/>
    <property type="match status" value="1"/>
</dbReference>
<comment type="caution">
    <text evidence="4">The sequence shown here is derived from an EMBL/GenBank/DDBJ whole genome shotgun (WGS) entry which is preliminary data.</text>
</comment>
<feature type="region of interest" description="Disordered" evidence="2">
    <location>
        <begin position="730"/>
        <end position="754"/>
    </location>
</feature>
<evidence type="ECO:0000256" key="2">
    <source>
        <dbReference type="SAM" id="MobiDB-lite"/>
    </source>
</evidence>
<dbReference type="PANTHER" id="PTHR10788">
    <property type="entry name" value="TREHALOSE-6-PHOSPHATE SYNTHASE"/>
    <property type="match status" value="1"/>
</dbReference>
<dbReference type="Proteomes" id="UP000766698">
    <property type="component" value="Unassembled WGS sequence"/>
</dbReference>
<keyword evidence="5" id="KW-1185">Reference proteome</keyword>
<feature type="compositionally biased region" description="Acidic residues" evidence="2">
    <location>
        <begin position="308"/>
        <end position="324"/>
    </location>
</feature>
<dbReference type="SFLD" id="SFLDG01140">
    <property type="entry name" value="C2.B:_Phosphomannomutase_and_P"/>
    <property type="match status" value="1"/>
</dbReference>
<organism evidence="4 5">
    <name type="scientific">Streptomyces durbertensis</name>
    <dbReference type="NCBI Taxonomy" id="2448886"/>
    <lineage>
        <taxon>Bacteria</taxon>
        <taxon>Bacillati</taxon>
        <taxon>Actinomycetota</taxon>
        <taxon>Actinomycetes</taxon>
        <taxon>Kitasatosporales</taxon>
        <taxon>Streptomycetaceae</taxon>
        <taxon>Streptomyces</taxon>
    </lineage>
</organism>
<feature type="compositionally biased region" description="Basic and acidic residues" evidence="2">
    <location>
        <begin position="9"/>
        <end position="21"/>
    </location>
</feature>
<dbReference type="RefSeq" id="WP_182856764.1">
    <property type="nucleotide sequence ID" value="NZ_WMLF01000286.1"/>
</dbReference>